<dbReference type="InterPro" id="IPR002913">
    <property type="entry name" value="START_lipid-bd_dom"/>
</dbReference>
<keyword evidence="5" id="KW-0007">Acetylation</keyword>
<sequence length="943" mass="107210">MQRGAAGARPIAKGLGVWGRASGHAFRTMTFRQLLSLYGRQFHGNSRHLWEGGTTGKILPCKRPPVCKTQLGTNSRSVNLLILLVGRGTHTKALEELRVLAELMQNLFRTVSRQCKLQTAERIRRGLQLYSVYSRLWGEEAAQAVLKSLRRTLLAKGRSFLLSAVCFTHYNWDSNKISNNSLKSAVRDLDSVSELCKATVECEDCGKRQVIDKQMVDIDYCMCEGELGYTDTSRVYEAWEPFIERSHHIVWRRRHRVHQHLFAYKVYGSYDDVSLSAFMEVQLNSGFRTEWDDTALQLRVLDSHKESNSDLIYWLVKYPQFFSNRDYIYKRRFYWNKDKQEVVIMSEAVDPAELVPEEKGVHRVKEYWSTMVIRAKDDANKPGLEYTLTYFDNPGTSLPQWLTNFIAVTGFPSFLEKVHNAAVNLQAIHSKGKDVYISLPDELRYARPILKKPDVKEVVVSDISPTEGMTLAIGEQLSETSPPNRDIIVTTYHSEASEHVDPIMEKESSSTLRRPNAMNSSMAEILNTEGDLSMKSEIVSESKTILGTETRELDFRECKEISETGEKVLEVHESQTTEKEKIPSNITLDTSLQVQRGNKTVLVDLLEAMEIVAPDLDKPTILSKSIEKLSQKAISELEKKTVLSDKLTKLRDRLRVFQRHALQKKEMSLQKMQELERRSRYDNYDAQTTILLDRLFEAMREVLQADKDMRTGKGLLNNCEDDVMDISESLESSSFLRTVKAMTNNGKSSEASPFDIATDSVSPKKTKGSENKCGTSEKKSEHKDDPPPPPSAPSPIAESSTYSNIPHETSANNKTASNKIETYHGMNKECGNCQCLEERQNTHEKGNIDKLTEADRGCEGNAKFDIHANTNSYAAQFWNLVSLGWVFSTSQESKERDILMEESRVPQPQNNGVQADVYAWYWYPVNGAYRLYVWAFKSSNANA</sequence>
<dbReference type="Proteomes" id="UP001381693">
    <property type="component" value="Unassembled WGS sequence"/>
</dbReference>
<dbReference type="PANTHER" id="PTHR19308:SF8">
    <property type="entry name" value="STAR-RELATED LIPID TRANSFER PROTEIN 7, MITOCHONDRIAL"/>
    <property type="match status" value="1"/>
</dbReference>
<gene>
    <name evidence="14" type="ORF">SK128_028519</name>
</gene>
<dbReference type="InterPro" id="IPR023393">
    <property type="entry name" value="START-like_dom_sf"/>
</dbReference>
<feature type="compositionally biased region" description="Polar residues" evidence="12">
    <location>
        <begin position="801"/>
        <end position="817"/>
    </location>
</feature>
<comment type="subunit">
    <text evidence="8">Interacts with ACOT13/THEM2.</text>
</comment>
<evidence type="ECO:0000256" key="9">
    <source>
        <dbReference type="ARBA" id="ARBA00069061"/>
    </source>
</evidence>
<evidence type="ECO:0000313" key="15">
    <source>
        <dbReference type="Proteomes" id="UP001381693"/>
    </source>
</evidence>
<evidence type="ECO:0000256" key="6">
    <source>
        <dbReference type="ARBA" id="ARBA00023055"/>
    </source>
</evidence>
<proteinExistence type="predicted"/>
<keyword evidence="3" id="KW-0963">Cytoplasm</keyword>
<keyword evidence="6" id="KW-0445">Lipid transport</keyword>
<evidence type="ECO:0000259" key="13">
    <source>
        <dbReference type="PROSITE" id="PS50848"/>
    </source>
</evidence>
<dbReference type="SUPFAM" id="SSF55961">
    <property type="entry name" value="Bet v1-like"/>
    <property type="match status" value="1"/>
</dbReference>
<evidence type="ECO:0000256" key="7">
    <source>
        <dbReference type="ARBA" id="ARBA00023121"/>
    </source>
</evidence>
<feature type="region of interest" description="Disordered" evidence="12">
    <location>
        <begin position="745"/>
        <end position="817"/>
    </location>
</feature>
<dbReference type="AlphaFoldDB" id="A0AAN8XGF4"/>
<dbReference type="PANTHER" id="PTHR19308">
    <property type="entry name" value="PHOSPHATIDYLCHOLINE TRANSFER PROTEIN"/>
    <property type="match status" value="1"/>
</dbReference>
<evidence type="ECO:0000256" key="3">
    <source>
        <dbReference type="ARBA" id="ARBA00022490"/>
    </source>
</evidence>
<comment type="caution">
    <text evidence="14">The sequence shown here is derived from an EMBL/GenBank/DDBJ whole genome shotgun (WGS) entry which is preliminary data.</text>
</comment>
<feature type="domain" description="START" evidence="13">
    <location>
        <begin position="237"/>
        <end position="427"/>
    </location>
</feature>
<evidence type="ECO:0000256" key="1">
    <source>
        <dbReference type="ARBA" id="ARBA00004496"/>
    </source>
</evidence>
<protein>
    <recommendedName>
        <fullName evidence="9">Phosphatidylcholine transfer protein</fullName>
    </recommendedName>
    <alternativeName>
        <fullName evidence="11">START domain-containing protein 2</fullName>
    </alternativeName>
    <alternativeName>
        <fullName evidence="10">StAR-related lipid transfer protein 2</fullName>
    </alternativeName>
</protein>
<dbReference type="GO" id="GO:0008289">
    <property type="term" value="F:lipid binding"/>
    <property type="evidence" value="ECO:0007669"/>
    <property type="project" value="UniProtKB-KW"/>
</dbReference>
<dbReference type="EMBL" id="JAXCGZ010002407">
    <property type="protein sequence ID" value="KAK7083940.1"/>
    <property type="molecule type" value="Genomic_DNA"/>
</dbReference>
<keyword evidence="7" id="KW-0446">Lipid-binding</keyword>
<evidence type="ECO:0000256" key="2">
    <source>
        <dbReference type="ARBA" id="ARBA00022448"/>
    </source>
</evidence>
<dbReference type="Pfam" id="PF01852">
    <property type="entry name" value="START"/>
    <property type="match status" value="1"/>
</dbReference>
<feature type="compositionally biased region" description="Basic and acidic residues" evidence="12">
    <location>
        <begin position="767"/>
        <end position="786"/>
    </location>
</feature>
<name>A0AAN8XGF4_HALRR</name>
<evidence type="ECO:0000256" key="10">
    <source>
        <dbReference type="ARBA" id="ARBA00077188"/>
    </source>
</evidence>
<dbReference type="InterPro" id="IPR051213">
    <property type="entry name" value="START_lipid_transfer"/>
</dbReference>
<keyword evidence="15" id="KW-1185">Reference proteome</keyword>
<keyword evidence="2" id="KW-0813">Transport</keyword>
<dbReference type="Gene3D" id="3.30.530.20">
    <property type="match status" value="1"/>
</dbReference>
<evidence type="ECO:0000256" key="5">
    <source>
        <dbReference type="ARBA" id="ARBA00022990"/>
    </source>
</evidence>
<evidence type="ECO:0000256" key="4">
    <source>
        <dbReference type="ARBA" id="ARBA00022553"/>
    </source>
</evidence>
<dbReference type="SMART" id="SM00234">
    <property type="entry name" value="START"/>
    <property type="match status" value="1"/>
</dbReference>
<dbReference type="FunFam" id="3.30.530.20:FF:000017">
    <property type="entry name" value="Phosphatidylcholine transfer protein, putative"/>
    <property type="match status" value="1"/>
</dbReference>
<keyword evidence="4" id="KW-0597">Phosphoprotein</keyword>
<organism evidence="14 15">
    <name type="scientific">Halocaridina rubra</name>
    <name type="common">Hawaiian red shrimp</name>
    <dbReference type="NCBI Taxonomy" id="373956"/>
    <lineage>
        <taxon>Eukaryota</taxon>
        <taxon>Metazoa</taxon>
        <taxon>Ecdysozoa</taxon>
        <taxon>Arthropoda</taxon>
        <taxon>Crustacea</taxon>
        <taxon>Multicrustacea</taxon>
        <taxon>Malacostraca</taxon>
        <taxon>Eumalacostraca</taxon>
        <taxon>Eucarida</taxon>
        <taxon>Decapoda</taxon>
        <taxon>Pleocyemata</taxon>
        <taxon>Caridea</taxon>
        <taxon>Atyoidea</taxon>
        <taxon>Atyidae</taxon>
        <taxon>Halocaridina</taxon>
    </lineage>
</organism>
<dbReference type="GO" id="GO:0006869">
    <property type="term" value="P:lipid transport"/>
    <property type="evidence" value="ECO:0007669"/>
    <property type="project" value="UniProtKB-KW"/>
</dbReference>
<dbReference type="PROSITE" id="PS50848">
    <property type="entry name" value="START"/>
    <property type="match status" value="1"/>
</dbReference>
<accession>A0AAN8XGF4</accession>
<reference evidence="14 15" key="1">
    <citation type="submission" date="2023-11" db="EMBL/GenBank/DDBJ databases">
        <title>Halocaridina rubra genome assembly.</title>
        <authorList>
            <person name="Smith C."/>
        </authorList>
    </citation>
    <scope>NUCLEOTIDE SEQUENCE [LARGE SCALE GENOMIC DNA]</scope>
    <source>
        <strain evidence="14">EP-1</strain>
        <tissue evidence="14">Whole</tissue>
    </source>
</reference>
<evidence type="ECO:0000256" key="8">
    <source>
        <dbReference type="ARBA" id="ARBA00063535"/>
    </source>
</evidence>
<dbReference type="GO" id="GO:0005829">
    <property type="term" value="C:cytosol"/>
    <property type="evidence" value="ECO:0007669"/>
    <property type="project" value="UniProtKB-ARBA"/>
</dbReference>
<evidence type="ECO:0000256" key="11">
    <source>
        <dbReference type="ARBA" id="ARBA00079049"/>
    </source>
</evidence>
<comment type="subcellular location">
    <subcellularLocation>
        <location evidence="1">Cytoplasm</location>
    </subcellularLocation>
</comment>
<evidence type="ECO:0000313" key="14">
    <source>
        <dbReference type="EMBL" id="KAK7083940.1"/>
    </source>
</evidence>
<evidence type="ECO:0000256" key="12">
    <source>
        <dbReference type="SAM" id="MobiDB-lite"/>
    </source>
</evidence>